<dbReference type="EMBL" id="PZEV01000032">
    <property type="protein sequence ID" value="PTI50310.1"/>
    <property type="molecule type" value="Genomic_DNA"/>
</dbReference>
<reference evidence="5 6" key="1">
    <citation type="journal article" date="2016" name="Front. Microbiol.">
        <title>Comprehensive Phylogenetic Analysis of Bovine Non-aureus Staphylococci Species Based on Whole-Genome Sequencing.</title>
        <authorList>
            <person name="Naushad S."/>
            <person name="Barkema H.W."/>
            <person name="Luby C."/>
            <person name="Condas L.A."/>
            <person name="Nobrega D.B."/>
            <person name="Carson D.A."/>
            <person name="De Buck J."/>
        </authorList>
    </citation>
    <scope>NUCLEOTIDE SEQUENCE [LARGE SCALE GENOMIC DNA]</scope>
    <source>
        <strain evidence="5 6">SNUC 2993</strain>
    </source>
</reference>
<comment type="caution">
    <text evidence="5">The sequence shown here is derived from an EMBL/GenBank/DDBJ whole genome shotgun (WGS) entry which is preliminary data.</text>
</comment>
<evidence type="ECO:0000313" key="5">
    <source>
        <dbReference type="EMBL" id="PTI50310.1"/>
    </source>
</evidence>
<evidence type="ECO:0000313" key="6">
    <source>
        <dbReference type="Proteomes" id="UP000240717"/>
    </source>
</evidence>
<evidence type="ECO:0000256" key="2">
    <source>
        <dbReference type="ARBA" id="ARBA00018486"/>
    </source>
</evidence>
<dbReference type="PANTHER" id="PTHR34474:SF2">
    <property type="entry name" value="SIGNAL TRANSDUCTION PROTEIN TRAP"/>
    <property type="match status" value="1"/>
</dbReference>
<organism evidence="5 6">
    <name type="scientific">Staphylococcus warneri</name>
    <dbReference type="NCBI Taxonomy" id="1292"/>
    <lineage>
        <taxon>Bacteria</taxon>
        <taxon>Bacillati</taxon>
        <taxon>Bacillota</taxon>
        <taxon>Bacilli</taxon>
        <taxon>Bacillales</taxon>
        <taxon>Staphylococcaceae</taxon>
        <taxon>Staphylococcus</taxon>
    </lineage>
</organism>
<gene>
    <name evidence="5" type="ORF">BU085_09195</name>
</gene>
<dbReference type="Proteomes" id="UP000240717">
    <property type="component" value="Unassembled WGS sequence"/>
</dbReference>
<dbReference type="PROSITE" id="PS51725">
    <property type="entry name" value="ABM"/>
    <property type="match status" value="1"/>
</dbReference>
<dbReference type="Gene3D" id="3.30.70.100">
    <property type="match status" value="1"/>
</dbReference>
<dbReference type="InterPro" id="IPR011008">
    <property type="entry name" value="Dimeric_a/b-barrel"/>
</dbReference>
<comment type="similarity">
    <text evidence="1">Belongs to the TRAP family.</text>
</comment>
<proteinExistence type="inferred from homology"/>
<dbReference type="STRING" id="1194526.A284_04820"/>
<dbReference type="InterPro" id="IPR050404">
    <property type="entry name" value="Heme-degrading_MO"/>
</dbReference>
<protein>
    <recommendedName>
        <fullName evidence="2">Signal transduction protein TRAP</fullName>
    </recommendedName>
    <alternativeName>
        <fullName evidence="3">Target of RNAIII-activating protein</fullName>
    </alternativeName>
</protein>
<dbReference type="AlphaFoldDB" id="A0A2T4PYZ4"/>
<name>A0A2T4PYZ4_STAWA</name>
<dbReference type="PANTHER" id="PTHR34474">
    <property type="entry name" value="SIGNAL TRANSDUCTION PROTEIN TRAP"/>
    <property type="match status" value="1"/>
</dbReference>
<dbReference type="RefSeq" id="WP_002452118.1">
    <property type="nucleotide sequence ID" value="NZ_CP054017.1"/>
</dbReference>
<sequence>MNLYTSYGTYGFLNQIQLNNPDHNLYQYSASDTSVILEETEGKSVLKHPSAYEVLYSVGEFNEDHFYCALFIPSSEDHKNQLEKQLLHLGAPFDTFGGFKSYRLLRPLEGNTYKLYFGFANRSAYEDFKSSDLFQDHFSKAALNQFFGYSGQHSSYFERYLYPVDHN</sequence>
<evidence type="ECO:0000259" key="4">
    <source>
        <dbReference type="PROSITE" id="PS51725"/>
    </source>
</evidence>
<accession>A0A2T4PYZ4</accession>
<feature type="domain" description="ABM" evidence="4">
    <location>
        <begin position="66"/>
        <end position="157"/>
    </location>
</feature>
<dbReference type="SUPFAM" id="SSF54909">
    <property type="entry name" value="Dimeric alpha+beta barrel"/>
    <property type="match status" value="1"/>
</dbReference>
<evidence type="ECO:0000256" key="3">
    <source>
        <dbReference type="ARBA" id="ARBA00032861"/>
    </source>
</evidence>
<evidence type="ECO:0000256" key="1">
    <source>
        <dbReference type="ARBA" id="ARBA00009267"/>
    </source>
</evidence>
<dbReference type="InterPro" id="IPR007138">
    <property type="entry name" value="ABM_dom"/>
</dbReference>